<gene>
    <name evidence="3" type="ORF">LQ318_15525</name>
</gene>
<evidence type="ECO:0000259" key="2">
    <source>
        <dbReference type="Pfam" id="PF02517"/>
    </source>
</evidence>
<keyword evidence="3" id="KW-0378">Hydrolase</keyword>
<feature type="transmembrane region" description="Helical" evidence="1">
    <location>
        <begin position="225"/>
        <end position="244"/>
    </location>
</feature>
<feature type="transmembrane region" description="Helical" evidence="1">
    <location>
        <begin position="87"/>
        <end position="113"/>
    </location>
</feature>
<feature type="domain" description="CAAX prenyl protease 2/Lysostaphin resistance protein A-like" evidence="2">
    <location>
        <begin position="129"/>
        <end position="229"/>
    </location>
</feature>
<dbReference type="Proteomes" id="UP001207337">
    <property type="component" value="Unassembled WGS sequence"/>
</dbReference>
<reference evidence="3 4" key="1">
    <citation type="submission" date="2021-11" db="EMBL/GenBank/DDBJ databases">
        <title>Aliifidinibius sp. nov., a new bacterium isolated from saline soil.</title>
        <authorList>
            <person name="Galisteo C."/>
            <person name="De La Haba R."/>
            <person name="Sanchez-Porro C."/>
            <person name="Ventosa A."/>
        </authorList>
    </citation>
    <scope>NUCLEOTIDE SEQUENCE [LARGE SCALE GENOMIC DNA]</scope>
    <source>
        <strain evidence="3 4">KACC 190600</strain>
    </source>
</reference>
<keyword evidence="3" id="KW-0482">Metalloprotease</keyword>
<dbReference type="EMBL" id="JAJNDC010000005">
    <property type="protein sequence ID" value="MCW9714318.1"/>
    <property type="molecule type" value="Genomic_DNA"/>
</dbReference>
<proteinExistence type="predicted"/>
<keyword evidence="1" id="KW-1133">Transmembrane helix</keyword>
<keyword evidence="3" id="KW-0645">Protease</keyword>
<feature type="transmembrane region" description="Helical" evidence="1">
    <location>
        <begin position="168"/>
        <end position="188"/>
    </location>
</feature>
<feature type="transmembrane region" description="Helical" evidence="1">
    <location>
        <begin position="264"/>
        <end position="287"/>
    </location>
</feature>
<organism evidence="3 4">
    <name type="scientific">Fodinibius salicampi</name>
    <dbReference type="NCBI Taxonomy" id="1920655"/>
    <lineage>
        <taxon>Bacteria</taxon>
        <taxon>Pseudomonadati</taxon>
        <taxon>Balneolota</taxon>
        <taxon>Balneolia</taxon>
        <taxon>Balneolales</taxon>
        <taxon>Balneolaceae</taxon>
        <taxon>Fodinibius</taxon>
    </lineage>
</organism>
<feature type="transmembrane region" description="Helical" evidence="1">
    <location>
        <begin position="125"/>
        <end position="147"/>
    </location>
</feature>
<name>A0ABT3Q2T4_9BACT</name>
<dbReference type="InterPro" id="IPR003675">
    <property type="entry name" value="Rce1/LyrA-like_dom"/>
</dbReference>
<feature type="transmembrane region" description="Helical" evidence="1">
    <location>
        <begin position="194"/>
        <end position="213"/>
    </location>
</feature>
<comment type="caution">
    <text evidence="3">The sequence shown here is derived from an EMBL/GenBank/DDBJ whole genome shotgun (WGS) entry which is preliminary data.</text>
</comment>
<accession>A0ABT3Q2T4</accession>
<keyword evidence="4" id="KW-1185">Reference proteome</keyword>
<evidence type="ECO:0000313" key="3">
    <source>
        <dbReference type="EMBL" id="MCW9714318.1"/>
    </source>
</evidence>
<evidence type="ECO:0000313" key="4">
    <source>
        <dbReference type="Proteomes" id="UP001207337"/>
    </source>
</evidence>
<sequence>MNFFFNEREKRLRAGWRLIIQLVLLFFMAGFLTLGFQSIWQSSLSIASAIPQSIGFICSVWIAARLLDKRPLKHYGLSFNSQWIKDFNAGIIIAATAIGVIFFAEWFMGWLSISGYGWENKTTPYFIAALLSSLTAMLLVGFYEELFSRGYQLLNLTEGLQFPNISQHIAVAGAVIITSVLFGLLHTYNPNASAVSTFNIILAGVVLAVPFVLTGKLGLSAGLHFSWNFTQGSVFGFPVSGSYLDTSLLLIDQKGMDIWTGGAFGPEAGLMGIAGMAIMLGGSYVYILKSGYKNGISSLFLKKNTPTINSDEQAR</sequence>
<protein>
    <submittedName>
        <fullName evidence="3">CPBP family intramembrane metalloprotease</fullName>
    </submittedName>
</protein>
<keyword evidence="1" id="KW-0472">Membrane</keyword>
<dbReference type="Pfam" id="PF02517">
    <property type="entry name" value="Rce1-like"/>
    <property type="match status" value="1"/>
</dbReference>
<dbReference type="GO" id="GO:0008237">
    <property type="term" value="F:metallopeptidase activity"/>
    <property type="evidence" value="ECO:0007669"/>
    <property type="project" value="UniProtKB-KW"/>
</dbReference>
<feature type="transmembrane region" description="Helical" evidence="1">
    <location>
        <begin position="46"/>
        <end position="67"/>
    </location>
</feature>
<dbReference type="RefSeq" id="WP_265791521.1">
    <property type="nucleotide sequence ID" value="NZ_BAABRS010000005.1"/>
</dbReference>
<dbReference type="PANTHER" id="PTHR39430">
    <property type="entry name" value="MEMBRANE-ASSOCIATED PROTEASE-RELATED"/>
    <property type="match status" value="1"/>
</dbReference>
<evidence type="ECO:0000256" key="1">
    <source>
        <dbReference type="SAM" id="Phobius"/>
    </source>
</evidence>
<feature type="transmembrane region" description="Helical" evidence="1">
    <location>
        <begin position="18"/>
        <end position="40"/>
    </location>
</feature>
<keyword evidence="1" id="KW-0812">Transmembrane</keyword>
<dbReference type="PANTHER" id="PTHR39430:SF1">
    <property type="entry name" value="PROTEASE"/>
    <property type="match status" value="1"/>
</dbReference>